<protein>
    <recommendedName>
        <fullName evidence="1">F-box domain-containing protein</fullName>
    </recommendedName>
</protein>
<proteinExistence type="predicted"/>
<dbReference type="InterPro" id="IPR057207">
    <property type="entry name" value="FBXL15_LRR"/>
</dbReference>
<gene>
    <name evidence="2" type="ORF">DY000_02011968</name>
</gene>
<comment type="caution">
    <text evidence="2">The sequence shown here is derived from an EMBL/GenBank/DDBJ whole genome shotgun (WGS) entry which is preliminary data.</text>
</comment>
<dbReference type="Pfam" id="PF25372">
    <property type="entry name" value="DUF7885"/>
    <property type="match status" value="1"/>
</dbReference>
<dbReference type="Proteomes" id="UP000266723">
    <property type="component" value="Unassembled WGS sequence"/>
</dbReference>
<feature type="domain" description="F-box" evidence="1">
    <location>
        <begin position="15"/>
        <end position="61"/>
    </location>
</feature>
<dbReference type="InterPro" id="IPR036047">
    <property type="entry name" value="F-box-like_dom_sf"/>
</dbReference>
<organism evidence="2 3">
    <name type="scientific">Brassica cretica</name>
    <name type="common">Mustard</name>
    <dbReference type="NCBI Taxonomy" id="69181"/>
    <lineage>
        <taxon>Eukaryota</taxon>
        <taxon>Viridiplantae</taxon>
        <taxon>Streptophyta</taxon>
        <taxon>Embryophyta</taxon>
        <taxon>Tracheophyta</taxon>
        <taxon>Spermatophyta</taxon>
        <taxon>Magnoliopsida</taxon>
        <taxon>eudicotyledons</taxon>
        <taxon>Gunneridae</taxon>
        <taxon>Pentapetalae</taxon>
        <taxon>rosids</taxon>
        <taxon>malvids</taxon>
        <taxon>Brassicales</taxon>
        <taxon>Brassicaceae</taxon>
        <taxon>Brassiceae</taxon>
        <taxon>Brassica</taxon>
    </lineage>
</organism>
<dbReference type="Pfam" id="PF00646">
    <property type="entry name" value="F-box"/>
    <property type="match status" value="1"/>
</dbReference>
<evidence type="ECO:0000259" key="1">
    <source>
        <dbReference type="PROSITE" id="PS50181"/>
    </source>
</evidence>
<dbReference type="InterPro" id="IPR001810">
    <property type="entry name" value="F-box_dom"/>
</dbReference>
<dbReference type="CDD" id="cd22117">
    <property type="entry name" value="F-box_FBXL4"/>
    <property type="match status" value="1"/>
</dbReference>
<reference evidence="2 3" key="1">
    <citation type="journal article" date="2020" name="BMC Genomics">
        <title>Intraspecific diversification of the crop wild relative Brassica cretica Lam. using demographic model selection.</title>
        <authorList>
            <person name="Kioukis A."/>
            <person name="Michalopoulou V.A."/>
            <person name="Briers L."/>
            <person name="Pirintsos S."/>
            <person name="Studholme D.J."/>
            <person name="Pavlidis P."/>
            <person name="Sarris P.F."/>
        </authorList>
    </citation>
    <scope>NUCLEOTIDE SEQUENCE [LARGE SCALE GENOMIC DNA]</scope>
    <source>
        <strain evidence="3">cv. PFS-1207/04</strain>
    </source>
</reference>
<sequence>MATTAVLDVDGFDEERSLDMLPAALLETIMTKLDVASLCSLASTCKTLKSCVSRVLTFTPNFHLFNVSPSMETVRPLLFPNQQLSSLKLDCGRLGNSAIDVLARPSLREISLHNCRDFSGDLISEIGRKCKDLRLLCLGSVAEKVGRTVTRGALEDLLNGCSHLEFNRYGRVLVERSCFLVCFSPIYGLSKLRTIVFGAAVAPTGCIPIVKTKEELKFPSLIV</sequence>
<dbReference type="EMBL" id="QGKV02000759">
    <property type="protein sequence ID" value="KAF3564121.1"/>
    <property type="molecule type" value="Genomic_DNA"/>
</dbReference>
<evidence type="ECO:0000313" key="2">
    <source>
        <dbReference type="EMBL" id="KAF3564121.1"/>
    </source>
</evidence>
<keyword evidence="3" id="KW-1185">Reference proteome</keyword>
<dbReference type="PROSITE" id="PS50181">
    <property type="entry name" value="FBOX"/>
    <property type="match status" value="1"/>
</dbReference>
<dbReference type="SUPFAM" id="SSF52047">
    <property type="entry name" value="RNI-like"/>
    <property type="match status" value="1"/>
</dbReference>
<dbReference type="SUPFAM" id="SSF81383">
    <property type="entry name" value="F-box domain"/>
    <property type="match status" value="1"/>
</dbReference>
<dbReference type="InterPro" id="IPR032675">
    <property type="entry name" value="LRR_dom_sf"/>
</dbReference>
<dbReference type="Gene3D" id="3.80.10.10">
    <property type="entry name" value="Ribonuclease Inhibitor"/>
    <property type="match status" value="1"/>
</dbReference>
<evidence type="ECO:0000313" key="3">
    <source>
        <dbReference type="Proteomes" id="UP000266723"/>
    </source>
</evidence>
<accession>A0ABQ7CX25</accession>
<name>A0ABQ7CX25_BRACR</name>